<dbReference type="Proteomes" id="UP000829647">
    <property type="component" value="Plasmid unnamed1"/>
</dbReference>
<keyword evidence="2" id="KW-0614">Plasmid</keyword>
<organism evidence="2 3">
    <name type="scientific">Hymenobacter sublimis</name>
    <dbReference type="NCBI Taxonomy" id="2933777"/>
    <lineage>
        <taxon>Bacteria</taxon>
        <taxon>Pseudomonadati</taxon>
        <taxon>Bacteroidota</taxon>
        <taxon>Cytophagia</taxon>
        <taxon>Cytophagales</taxon>
        <taxon>Hymenobacteraceae</taxon>
        <taxon>Hymenobacter</taxon>
    </lineage>
</organism>
<dbReference type="EMBL" id="CP095849">
    <property type="protein sequence ID" value="UPL51289.1"/>
    <property type="molecule type" value="Genomic_DNA"/>
</dbReference>
<feature type="signal peptide" evidence="1">
    <location>
        <begin position="1"/>
        <end position="19"/>
    </location>
</feature>
<evidence type="ECO:0000313" key="3">
    <source>
        <dbReference type="Proteomes" id="UP000829647"/>
    </source>
</evidence>
<protein>
    <recommendedName>
        <fullName evidence="4">DUF4390 domain-containing protein</fullName>
    </recommendedName>
</protein>
<proteinExistence type="predicted"/>
<dbReference type="RefSeq" id="WP_247977143.1">
    <property type="nucleotide sequence ID" value="NZ_CP095849.1"/>
</dbReference>
<geneLocation type="plasmid" evidence="2 3">
    <name>unnamed1</name>
</geneLocation>
<name>A0ABY4JH15_9BACT</name>
<sequence>MKPFLLFWLLVLHAVPLIAQHPARHPHRIPVGEIRFSAAAVADPGQTGAAYIGLRTYPLHPHSQLFLTAFLNAPLVRALQRAAPHVPVQALARTGTYQVGFYVDAHLVYLANLSPGTFTPAAKSTETVLQQALLGPENGESADNWGPLLWDRFLANGGARALAVGQHLLRLEIRPYYQDPGLRGAPLLAAGQVALDVTAPLAPRRPLR</sequence>
<reference evidence="2 3" key="1">
    <citation type="submission" date="2022-04" db="EMBL/GenBank/DDBJ databases">
        <title>Hymenobacter sp. isolated from the air.</title>
        <authorList>
            <person name="Won M."/>
            <person name="Lee C.-M."/>
            <person name="Woen H.-Y."/>
            <person name="Kwon S.-W."/>
        </authorList>
    </citation>
    <scope>NUCLEOTIDE SEQUENCE [LARGE SCALE GENOMIC DNA]</scope>
    <source>
        <strain evidence="3">5516 S-25</strain>
        <plasmid evidence="2 3">unnamed1</plasmid>
    </source>
</reference>
<accession>A0ABY4JH15</accession>
<evidence type="ECO:0000313" key="2">
    <source>
        <dbReference type="EMBL" id="UPL51289.1"/>
    </source>
</evidence>
<evidence type="ECO:0000256" key="1">
    <source>
        <dbReference type="SAM" id="SignalP"/>
    </source>
</evidence>
<keyword evidence="1" id="KW-0732">Signal</keyword>
<keyword evidence="3" id="KW-1185">Reference proteome</keyword>
<feature type="chain" id="PRO_5046446748" description="DUF4390 domain-containing protein" evidence="1">
    <location>
        <begin position="20"/>
        <end position="208"/>
    </location>
</feature>
<gene>
    <name evidence="2" type="ORF">MWH26_19345</name>
</gene>
<evidence type="ECO:0008006" key="4">
    <source>
        <dbReference type="Google" id="ProtNLM"/>
    </source>
</evidence>